<dbReference type="InterPro" id="IPR049492">
    <property type="entry name" value="BD-FAE-like_dom"/>
</dbReference>
<dbReference type="GO" id="GO:0016787">
    <property type="term" value="F:hydrolase activity"/>
    <property type="evidence" value="ECO:0007669"/>
    <property type="project" value="UniProtKB-KW"/>
</dbReference>
<reference evidence="4" key="1">
    <citation type="submission" date="2021-02" db="EMBL/GenBank/DDBJ databases">
        <authorList>
            <person name="Dougan E. K."/>
            <person name="Rhodes N."/>
            <person name="Thang M."/>
            <person name="Chan C."/>
        </authorList>
    </citation>
    <scope>NUCLEOTIDE SEQUENCE</scope>
</reference>
<sequence>MVRSWSYCLLPCAAFCFASVQAQPDTDSECELAKAEILKTWSLKELRDATARSRAARSTANSADVNCPSECGWCDFIAEWGQVEVTSDIPYGRAFNQELDEEEVLYMDQYLVHQGQNGFKYKPVMIVIHGGAFLKSSTKTSNWAPTVSKYFAMYGFHVVSLEYRRYGDYCRNWGNSGCPEIMYGAPVHDAMAAVRYLVKNNASLAIDTSKIALFGCSAGGLTLTHLMMMNYGEGDSGNPGYPSAVHAGISLSGGYWKSTMWKYRKTAVGSIPPYMAIHNTGDWIVSYDKAESAIELAQELEASNYLLSLSGNGHCPNVIIPGSDDYEFDKVVGFLVNSLRLCNEVIVFP</sequence>
<evidence type="ECO:0000256" key="1">
    <source>
        <dbReference type="ARBA" id="ARBA00022801"/>
    </source>
</evidence>
<comment type="caution">
    <text evidence="4">The sequence shown here is derived from an EMBL/GenBank/DDBJ whole genome shotgun (WGS) entry which is preliminary data.</text>
</comment>
<evidence type="ECO:0000313" key="5">
    <source>
        <dbReference type="Proteomes" id="UP000601435"/>
    </source>
</evidence>
<proteinExistence type="predicted"/>
<protein>
    <recommendedName>
        <fullName evidence="3">BD-FAE-like domain-containing protein</fullName>
    </recommendedName>
</protein>
<dbReference type="SUPFAM" id="SSF53474">
    <property type="entry name" value="alpha/beta-Hydrolases"/>
    <property type="match status" value="1"/>
</dbReference>
<name>A0A813BNK7_9DINO</name>
<dbReference type="Pfam" id="PF20434">
    <property type="entry name" value="BD-FAE"/>
    <property type="match status" value="1"/>
</dbReference>
<feature type="domain" description="BD-FAE-like" evidence="3">
    <location>
        <begin position="120"/>
        <end position="220"/>
    </location>
</feature>
<evidence type="ECO:0000259" key="3">
    <source>
        <dbReference type="Pfam" id="PF20434"/>
    </source>
</evidence>
<keyword evidence="2" id="KW-0732">Signal</keyword>
<gene>
    <name evidence="4" type="ORF">SNEC2469_LOCUS30912</name>
</gene>
<accession>A0A813BNK7</accession>
<dbReference type="Proteomes" id="UP000601435">
    <property type="component" value="Unassembled WGS sequence"/>
</dbReference>
<dbReference type="AlphaFoldDB" id="A0A813BNK7"/>
<keyword evidence="1" id="KW-0378">Hydrolase</keyword>
<dbReference type="InterPro" id="IPR050300">
    <property type="entry name" value="GDXG_lipolytic_enzyme"/>
</dbReference>
<dbReference type="PANTHER" id="PTHR48081">
    <property type="entry name" value="AB HYDROLASE SUPERFAMILY PROTEIN C4A8.06C"/>
    <property type="match status" value="1"/>
</dbReference>
<dbReference type="Gene3D" id="3.40.50.1820">
    <property type="entry name" value="alpha/beta hydrolase"/>
    <property type="match status" value="1"/>
</dbReference>
<feature type="chain" id="PRO_5033003090" description="BD-FAE-like domain-containing protein" evidence="2">
    <location>
        <begin position="23"/>
        <end position="349"/>
    </location>
</feature>
<dbReference type="OrthoDB" id="19653at2759"/>
<dbReference type="EMBL" id="CAJNJA010073364">
    <property type="protein sequence ID" value="CAE7909498.1"/>
    <property type="molecule type" value="Genomic_DNA"/>
</dbReference>
<keyword evidence="5" id="KW-1185">Reference proteome</keyword>
<organism evidence="4 5">
    <name type="scientific">Symbiodinium necroappetens</name>
    <dbReference type="NCBI Taxonomy" id="1628268"/>
    <lineage>
        <taxon>Eukaryota</taxon>
        <taxon>Sar</taxon>
        <taxon>Alveolata</taxon>
        <taxon>Dinophyceae</taxon>
        <taxon>Suessiales</taxon>
        <taxon>Symbiodiniaceae</taxon>
        <taxon>Symbiodinium</taxon>
    </lineage>
</organism>
<evidence type="ECO:0000256" key="2">
    <source>
        <dbReference type="SAM" id="SignalP"/>
    </source>
</evidence>
<feature type="signal peptide" evidence="2">
    <location>
        <begin position="1"/>
        <end position="22"/>
    </location>
</feature>
<dbReference type="InterPro" id="IPR029058">
    <property type="entry name" value="AB_hydrolase_fold"/>
</dbReference>
<evidence type="ECO:0000313" key="4">
    <source>
        <dbReference type="EMBL" id="CAE7909498.1"/>
    </source>
</evidence>